<evidence type="ECO:0000313" key="3">
    <source>
        <dbReference type="Proteomes" id="UP001604336"/>
    </source>
</evidence>
<organism evidence="2 3">
    <name type="scientific">Abeliophyllum distichum</name>
    <dbReference type="NCBI Taxonomy" id="126358"/>
    <lineage>
        <taxon>Eukaryota</taxon>
        <taxon>Viridiplantae</taxon>
        <taxon>Streptophyta</taxon>
        <taxon>Embryophyta</taxon>
        <taxon>Tracheophyta</taxon>
        <taxon>Spermatophyta</taxon>
        <taxon>Magnoliopsida</taxon>
        <taxon>eudicotyledons</taxon>
        <taxon>Gunneridae</taxon>
        <taxon>Pentapetalae</taxon>
        <taxon>asterids</taxon>
        <taxon>lamiids</taxon>
        <taxon>Lamiales</taxon>
        <taxon>Oleaceae</taxon>
        <taxon>Forsythieae</taxon>
        <taxon>Abeliophyllum</taxon>
    </lineage>
</organism>
<gene>
    <name evidence="2" type="ORF">Adt_17525</name>
</gene>
<name>A0ABD1THI2_9LAMI</name>
<evidence type="ECO:0000313" key="2">
    <source>
        <dbReference type="EMBL" id="KAL2511925.1"/>
    </source>
</evidence>
<feature type="chain" id="PRO_5044777981" description="Secreted protein" evidence="1">
    <location>
        <begin position="28"/>
        <end position="146"/>
    </location>
</feature>
<accession>A0ABD1THI2</accession>
<keyword evidence="3" id="KW-1185">Reference proteome</keyword>
<dbReference type="Proteomes" id="UP001604336">
    <property type="component" value="Unassembled WGS sequence"/>
</dbReference>
<sequence>MNDIFNVTKYTYLLLLNFLLTKPCARTTICRRGNDSVIVAVELGLAAAAAANDDDKDTAAVEAVEEGAGVFGIVVIGRRGGRGAFSNLSGAATDWDVSESAVFSPVPPAVLRHPNERDTTLFEPICQSLHLCFLEHLLTPKTNIQN</sequence>
<evidence type="ECO:0000256" key="1">
    <source>
        <dbReference type="SAM" id="SignalP"/>
    </source>
</evidence>
<dbReference type="AlphaFoldDB" id="A0ABD1THI2"/>
<reference evidence="3" key="1">
    <citation type="submission" date="2024-07" db="EMBL/GenBank/DDBJ databases">
        <title>Two chromosome-level genome assemblies of Korean endemic species Abeliophyllum distichum and Forsythia ovata (Oleaceae).</title>
        <authorList>
            <person name="Jang H."/>
        </authorList>
    </citation>
    <scope>NUCLEOTIDE SEQUENCE [LARGE SCALE GENOMIC DNA]</scope>
</reference>
<dbReference type="EMBL" id="JBFOLK010000005">
    <property type="protein sequence ID" value="KAL2511925.1"/>
    <property type="molecule type" value="Genomic_DNA"/>
</dbReference>
<protein>
    <recommendedName>
        <fullName evidence="4">Secreted protein</fullName>
    </recommendedName>
</protein>
<evidence type="ECO:0008006" key="4">
    <source>
        <dbReference type="Google" id="ProtNLM"/>
    </source>
</evidence>
<proteinExistence type="predicted"/>
<keyword evidence="1" id="KW-0732">Signal</keyword>
<comment type="caution">
    <text evidence="2">The sequence shown here is derived from an EMBL/GenBank/DDBJ whole genome shotgun (WGS) entry which is preliminary data.</text>
</comment>
<feature type="signal peptide" evidence="1">
    <location>
        <begin position="1"/>
        <end position="27"/>
    </location>
</feature>